<dbReference type="Proteomes" id="UP000597877">
    <property type="component" value="Unassembled WGS sequence"/>
</dbReference>
<dbReference type="RefSeq" id="WP_186839833.1">
    <property type="nucleotide sequence ID" value="NZ_JACOOZ010000001.1"/>
</dbReference>
<comment type="caution">
    <text evidence="1">The sequence shown here is derived from an EMBL/GenBank/DDBJ whole genome shotgun (WGS) entry which is preliminary data.</text>
</comment>
<gene>
    <name evidence="1" type="primary">mobC</name>
    <name evidence="1" type="ORF">H8S00_01465</name>
</gene>
<proteinExistence type="predicted"/>
<dbReference type="InterPro" id="IPR053842">
    <property type="entry name" value="NikA-like"/>
</dbReference>
<dbReference type="Pfam" id="PF21983">
    <property type="entry name" value="NikA-like"/>
    <property type="match status" value="1"/>
</dbReference>
<protein>
    <submittedName>
        <fullName evidence="1">Plasmid mobilization relaxosome protein MobC</fullName>
    </submittedName>
</protein>
<name>A0ABR7EZ94_9FIRM</name>
<sequence length="110" mass="13196">MSKQSRDISRLIRFSNREYNLIMERAIDNNMKFSTYMRFMALSRDATDPKLRKLIMKLINEVNFIGHNINQIVRNNNSGLYLESDKTRLMEYMRTINMKLGEVMNKYGYK</sequence>
<reference evidence="1 2" key="1">
    <citation type="submission" date="2020-08" db="EMBL/GenBank/DDBJ databases">
        <title>Genome public.</title>
        <authorList>
            <person name="Liu C."/>
            <person name="Sun Q."/>
        </authorList>
    </citation>
    <scope>NUCLEOTIDE SEQUENCE [LARGE SCALE GENOMIC DNA]</scope>
    <source>
        <strain evidence="1 2">BX4</strain>
    </source>
</reference>
<accession>A0ABR7EZ94</accession>
<evidence type="ECO:0000313" key="1">
    <source>
        <dbReference type="EMBL" id="MBC5666666.1"/>
    </source>
</evidence>
<dbReference type="EMBL" id="JACOOZ010000001">
    <property type="protein sequence ID" value="MBC5666666.1"/>
    <property type="molecule type" value="Genomic_DNA"/>
</dbReference>
<keyword evidence="2" id="KW-1185">Reference proteome</keyword>
<evidence type="ECO:0000313" key="2">
    <source>
        <dbReference type="Proteomes" id="UP000597877"/>
    </source>
</evidence>
<organism evidence="1 2">
    <name type="scientific">Eubacterium segne</name>
    <dbReference type="NCBI Taxonomy" id="2763045"/>
    <lineage>
        <taxon>Bacteria</taxon>
        <taxon>Bacillati</taxon>
        <taxon>Bacillota</taxon>
        <taxon>Clostridia</taxon>
        <taxon>Eubacteriales</taxon>
        <taxon>Eubacteriaceae</taxon>
        <taxon>Eubacterium</taxon>
    </lineage>
</organism>